<protein>
    <submittedName>
        <fullName evidence="1">CA10 isoform 7</fullName>
    </submittedName>
</protein>
<reference evidence="1 2" key="1">
    <citation type="submission" date="2017-12" db="EMBL/GenBank/DDBJ databases">
        <title>High-resolution comparative analysis of great ape genomes.</title>
        <authorList>
            <person name="Pollen A."/>
            <person name="Hastie A."/>
            <person name="Hormozdiari F."/>
            <person name="Dougherty M."/>
            <person name="Liu R."/>
            <person name="Chaisson M."/>
            <person name="Hoppe E."/>
            <person name="Hill C."/>
            <person name="Pang A."/>
            <person name="Hillier L."/>
            <person name="Baker C."/>
            <person name="Armstrong J."/>
            <person name="Shendure J."/>
            <person name="Paten B."/>
            <person name="Wilson R."/>
            <person name="Chao H."/>
            <person name="Schneider V."/>
            <person name="Ventura M."/>
            <person name="Kronenberg Z."/>
            <person name="Murali S."/>
            <person name="Gordon D."/>
            <person name="Cantsilieris S."/>
            <person name="Munson K."/>
            <person name="Nelson B."/>
            <person name="Raja A."/>
            <person name="Underwood J."/>
            <person name="Diekhans M."/>
            <person name="Fiddes I."/>
            <person name="Haussler D."/>
            <person name="Eichler E."/>
        </authorList>
    </citation>
    <scope>NUCLEOTIDE SEQUENCE [LARGE SCALE GENOMIC DNA]</scope>
    <source>
        <strain evidence="1">Yerkes chimp pedigree #C0471</strain>
    </source>
</reference>
<sequence>MEIVWEVLFLLQANFIVCISGDLRRAVRRLWWQSGLEMQVTC</sequence>
<comment type="caution">
    <text evidence="1">The sequence shown here is derived from an EMBL/GenBank/DDBJ whole genome shotgun (WGS) entry which is preliminary data.</text>
</comment>
<evidence type="ECO:0000313" key="2">
    <source>
        <dbReference type="Proteomes" id="UP000236370"/>
    </source>
</evidence>
<evidence type="ECO:0000313" key="1">
    <source>
        <dbReference type="EMBL" id="PNI58323.1"/>
    </source>
</evidence>
<dbReference type="AlphaFoldDB" id="A0A2J8MFM6"/>
<gene>
    <name evidence="1" type="ORF">CK820_G0020983</name>
</gene>
<proteinExistence type="predicted"/>
<name>A0A2J8MFM6_PANTR</name>
<dbReference type="Proteomes" id="UP000236370">
    <property type="component" value="Unassembled WGS sequence"/>
</dbReference>
<organism evidence="1 2">
    <name type="scientific">Pan troglodytes</name>
    <name type="common">Chimpanzee</name>
    <dbReference type="NCBI Taxonomy" id="9598"/>
    <lineage>
        <taxon>Eukaryota</taxon>
        <taxon>Metazoa</taxon>
        <taxon>Chordata</taxon>
        <taxon>Craniata</taxon>
        <taxon>Vertebrata</taxon>
        <taxon>Euteleostomi</taxon>
        <taxon>Mammalia</taxon>
        <taxon>Eutheria</taxon>
        <taxon>Euarchontoglires</taxon>
        <taxon>Primates</taxon>
        <taxon>Haplorrhini</taxon>
        <taxon>Catarrhini</taxon>
        <taxon>Hominidae</taxon>
        <taxon>Pan</taxon>
    </lineage>
</organism>
<accession>A0A2J8MFM6</accession>
<dbReference type="EMBL" id="NBAG03000258">
    <property type="protein sequence ID" value="PNI58323.1"/>
    <property type="molecule type" value="Genomic_DNA"/>
</dbReference>